<dbReference type="Proteomes" id="UP000298213">
    <property type="component" value="Unassembled WGS sequence"/>
</dbReference>
<dbReference type="Gene3D" id="2.40.160.20">
    <property type="match status" value="1"/>
</dbReference>
<evidence type="ECO:0000313" key="4">
    <source>
        <dbReference type="Proteomes" id="UP000298213"/>
    </source>
</evidence>
<dbReference type="PANTHER" id="PTHR36920">
    <property type="match status" value="1"/>
</dbReference>
<dbReference type="PANTHER" id="PTHR36920:SF1">
    <property type="entry name" value="OUTER MEMBRANE PROTEIN W"/>
    <property type="match status" value="1"/>
</dbReference>
<dbReference type="GO" id="GO:0055085">
    <property type="term" value="P:transmembrane transport"/>
    <property type="evidence" value="ECO:0007669"/>
    <property type="project" value="TreeGrafter"/>
</dbReference>
<dbReference type="InterPro" id="IPR011250">
    <property type="entry name" value="OMP/PagP_B-barrel"/>
</dbReference>
<feature type="chain" id="PRO_5021399251" evidence="2">
    <location>
        <begin position="24"/>
        <end position="217"/>
    </location>
</feature>
<dbReference type="SUPFAM" id="SSF56925">
    <property type="entry name" value="OMPA-like"/>
    <property type="match status" value="1"/>
</dbReference>
<reference evidence="3 4" key="1">
    <citation type="submission" date="2019-03" db="EMBL/GenBank/DDBJ databases">
        <title>Genome sequence of Sphingomonas sp. 17J27-24.</title>
        <authorList>
            <person name="Kim M."/>
            <person name="Maeng S."/>
            <person name="Sathiyaraj S."/>
        </authorList>
    </citation>
    <scope>NUCLEOTIDE SEQUENCE [LARGE SCALE GENOMIC DNA]</scope>
    <source>
        <strain evidence="3 4">17J27-24</strain>
    </source>
</reference>
<evidence type="ECO:0000256" key="1">
    <source>
        <dbReference type="ARBA" id="ARBA00009330"/>
    </source>
</evidence>
<evidence type="ECO:0000256" key="2">
    <source>
        <dbReference type="SAM" id="SignalP"/>
    </source>
</evidence>
<proteinExistence type="inferred from homology"/>
<accession>A0A4Y8ZVB0</accession>
<name>A0A4Y8ZVB0_9SPHN</name>
<dbReference type="RefSeq" id="WP_135084741.1">
    <property type="nucleotide sequence ID" value="NZ_SPDV01000009.1"/>
</dbReference>
<feature type="signal peptide" evidence="2">
    <location>
        <begin position="1"/>
        <end position="23"/>
    </location>
</feature>
<evidence type="ECO:0000313" key="3">
    <source>
        <dbReference type="EMBL" id="TFI59075.1"/>
    </source>
</evidence>
<dbReference type="OrthoDB" id="9807574at2"/>
<dbReference type="GO" id="GO:0019867">
    <property type="term" value="C:outer membrane"/>
    <property type="evidence" value="ECO:0007669"/>
    <property type="project" value="InterPro"/>
</dbReference>
<organism evidence="3 4">
    <name type="scientific">Sphingomonas parva</name>
    <dbReference type="NCBI Taxonomy" id="2555898"/>
    <lineage>
        <taxon>Bacteria</taxon>
        <taxon>Pseudomonadati</taxon>
        <taxon>Pseudomonadota</taxon>
        <taxon>Alphaproteobacteria</taxon>
        <taxon>Sphingomonadales</taxon>
        <taxon>Sphingomonadaceae</taxon>
        <taxon>Sphingomonas</taxon>
    </lineage>
</organism>
<dbReference type="AlphaFoldDB" id="A0A4Y8ZVB0"/>
<gene>
    <name evidence="3" type="ORF">E2493_05995</name>
</gene>
<comment type="similarity">
    <text evidence="1">Belongs to the OmpW/AlkL family.</text>
</comment>
<protein>
    <submittedName>
        <fullName evidence="3">OmpW family protein</fullName>
    </submittedName>
</protein>
<dbReference type="InterPro" id="IPR005618">
    <property type="entry name" value="OMPW"/>
</dbReference>
<dbReference type="Pfam" id="PF03922">
    <property type="entry name" value="OmpW"/>
    <property type="match status" value="1"/>
</dbReference>
<dbReference type="EMBL" id="SPDV01000009">
    <property type="protein sequence ID" value="TFI59075.1"/>
    <property type="molecule type" value="Genomic_DNA"/>
</dbReference>
<sequence length="217" mass="23010">MTHRFFFSASLAVLFAAAAPAHAADGEKPKWFARVAVTQLTLADDMRLSLAGTRVPEAGVDTKTHYTPTFHIGRFVTENVALSFTGGLPPRIDIDGAGALAPAGKLAEITYGPATAMVQYHVNRGGSFSPYAGVGACYMLVLDVDDGALQDASVENDLAPAVEIGAEFKVARKMGIFVEAKKAFLHTEARGTFMGAPVQSHIRLDPWAVSAGATFHF</sequence>
<keyword evidence="2" id="KW-0732">Signal</keyword>
<comment type="caution">
    <text evidence="3">The sequence shown here is derived from an EMBL/GenBank/DDBJ whole genome shotgun (WGS) entry which is preliminary data.</text>
</comment>
<keyword evidence="4" id="KW-1185">Reference proteome</keyword>